<feature type="transmembrane region" description="Helical" evidence="2">
    <location>
        <begin position="63"/>
        <end position="84"/>
    </location>
</feature>
<organism evidence="4 5">
    <name type="scientific">Galactobacter valiniphilus</name>
    <dbReference type="NCBI Taxonomy" id="2676122"/>
    <lineage>
        <taxon>Bacteria</taxon>
        <taxon>Bacillati</taxon>
        <taxon>Actinomycetota</taxon>
        <taxon>Actinomycetes</taxon>
        <taxon>Micrococcales</taxon>
        <taxon>Micrococcaceae</taxon>
        <taxon>Galactobacter</taxon>
    </lineage>
</organism>
<evidence type="ECO:0000256" key="1">
    <source>
        <dbReference type="SAM" id="MobiDB-lite"/>
    </source>
</evidence>
<evidence type="ECO:0000259" key="3">
    <source>
        <dbReference type="Pfam" id="PF03703"/>
    </source>
</evidence>
<sequence length="576" mass="60039">MSGAVEPGPEAGGAEAEVPWQRVHPATPYLRGWLAIVVIFFAAGRQWLDGLFAPDGLRDVRSALPWIVGGGLGVLALVVAVFWVQWRFMSYRVTPKHVQLRRGVLMKQEREARLDRVQAVDIARPLLPRLLGLSELRFEVADGGESALKLEFLKAADAEALRVRILALAAGARHDAAGPGRAAWPAPGPGPGSSGAAPLGSAPLGADAPGVSDLSVTGHPGDRGAGPDPAPSGTPEPFSGPRTESAAAAWARRAAEDFAGHDPAGRVSGGTEDERIVAQVPVGRLVGSLLLAVGPWVALPLIAAIVALTWVGWGPGVFALVPIVLGGLAGLWGSFNRDFGFRAAVSADGLRLRHGLTNSNHRTVPPGRVQAVRLRRPWLWRPFGWVSVQANIAGYGNEQSGDTAGRSVMLPVGTLADAAAVLAVLLPEPGTPDPGGLLREGLEGSSREAGFECSPSSARVLSPWAWGRQGFTVTERVLAVRTGRLGRDLVLVPHERTQGMRAVQGWLARSLGVAEVSLSTTAGPVNTGIPNVAAATAGGLLDGQVARAVAAAARDDTNHWLVARTGPGAHPREDTA</sequence>
<evidence type="ECO:0000313" key="5">
    <source>
        <dbReference type="Proteomes" id="UP000265419"/>
    </source>
</evidence>
<feature type="transmembrane region" description="Helical" evidence="2">
    <location>
        <begin position="29"/>
        <end position="48"/>
    </location>
</feature>
<dbReference type="PANTHER" id="PTHR34473">
    <property type="entry name" value="UPF0699 TRANSMEMBRANE PROTEIN YDBS"/>
    <property type="match status" value="1"/>
</dbReference>
<dbReference type="AlphaFoldDB" id="A0A399J770"/>
<feature type="compositionally biased region" description="Low complexity" evidence="1">
    <location>
        <begin position="194"/>
        <end position="210"/>
    </location>
</feature>
<dbReference type="PANTHER" id="PTHR34473:SF2">
    <property type="entry name" value="UPF0699 TRANSMEMBRANE PROTEIN YDBT"/>
    <property type="match status" value="1"/>
</dbReference>
<accession>A0A399J770</accession>
<feature type="transmembrane region" description="Helical" evidence="2">
    <location>
        <begin position="317"/>
        <end position="335"/>
    </location>
</feature>
<gene>
    <name evidence="4" type="ORF">DWB68_15030</name>
</gene>
<keyword evidence="2" id="KW-0812">Transmembrane</keyword>
<feature type="region of interest" description="Disordered" evidence="1">
    <location>
        <begin position="177"/>
        <end position="252"/>
    </location>
</feature>
<keyword evidence="2" id="KW-0472">Membrane</keyword>
<feature type="domain" description="YdbS-like PH" evidence="3">
    <location>
        <begin position="86"/>
        <end position="162"/>
    </location>
</feature>
<dbReference type="RefSeq" id="WP_119425935.1">
    <property type="nucleotide sequence ID" value="NZ_QQXK01000042.1"/>
</dbReference>
<dbReference type="InterPro" id="IPR005182">
    <property type="entry name" value="YdbS-like_PH"/>
</dbReference>
<feature type="transmembrane region" description="Helical" evidence="2">
    <location>
        <begin position="285"/>
        <end position="311"/>
    </location>
</feature>
<protein>
    <recommendedName>
        <fullName evidence="3">YdbS-like PH domain-containing protein</fullName>
    </recommendedName>
</protein>
<dbReference type="Proteomes" id="UP000265419">
    <property type="component" value="Unassembled WGS sequence"/>
</dbReference>
<dbReference type="InterPro" id="IPR014529">
    <property type="entry name" value="UCP026631"/>
</dbReference>
<dbReference type="Pfam" id="PF03703">
    <property type="entry name" value="bPH_2"/>
    <property type="match status" value="3"/>
</dbReference>
<evidence type="ECO:0000313" key="4">
    <source>
        <dbReference type="EMBL" id="RII40990.1"/>
    </source>
</evidence>
<comment type="caution">
    <text evidence="4">The sequence shown here is derived from an EMBL/GenBank/DDBJ whole genome shotgun (WGS) entry which is preliminary data.</text>
</comment>
<evidence type="ECO:0000256" key="2">
    <source>
        <dbReference type="SAM" id="Phobius"/>
    </source>
</evidence>
<proteinExistence type="predicted"/>
<dbReference type="PIRSF" id="PIRSF026631">
    <property type="entry name" value="UCP026631"/>
    <property type="match status" value="1"/>
</dbReference>
<feature type="domain" description="YdbS-like PH" evidence="3">
    <location>
        <begin position="341"/>
        <end position="413"/>
    </location>
</feature>
<name>A0A399J770_9MICC</name>
<keyword evidence="5" id="KW-1185">Reference proteome</keyword>
<feature type="domain" description="YdbS-like PH" evidence="3">
    <location>
        <begin position="468"/>
        <end position="525"/>
    </location>
</feature>
<dbReference type="EMBL" id="QQXK01000042">
    <property type="protein sequence ID" value="RII40990.1"/>
    <property type="molecule type" value="Genomic_DNA"/>
</dbReference>
<keyword evidence="2" id="KW-1133">Transmembrane helix</keyword>
<reference evidence="4 5" key="1">
    <citation type="submission" date="2018-07" db="EMBL/GenBank/DDBJ databases">
        <title>Arthrobacter sp. nov., isolated from raw cow's milk with high bacterial count.</title>
        <authorList>
            <person name="Hahne J."/>
            <person name="Isele D."/>
            <person name="Lipski A."/>
        </authorList>
    </citation>
    <scope>NUCLEOTIDE SEQUENCE [LARGE SCALE GENOMIC DNA]</scope>
    <source>
        <strain evidence="4 5">JZ R-35</strain>
    </source>
</reference>